<feature type="transmembrane region" description="Helical" evidence="1">
    <location>
        <begin position="15"/>
        <end position="33"/>
    </location>
</feature>
<name>A0A7D9H4J4_9GAMM</name>
<reference evidence="2" key="1">
    <citation type="submission" date="2019-07" db="EMBL/GenBank/DDBJ databases">
        <authorList>
            <person name="Weber M."/>
            <person name="Kostadinov I."/>
            <person name="Kostadinov D I."/>
        </authorList>
    </citation>
    <scope>NUCLEOTIDE SEQUENCE</scope>
    <source>
        <strain evidence="2">Gfbio:sag-sample-m06:053724c1-46a9-4a36-b237-ea2bf867836b</strain>
    </source>
</reference>
<proteinExistence type="predicted"/>
<protein>
    <submittedName>
        <fullName evidence="2">Uncharacterized protein</fullName>
    </submittedName>
</protein>
<keyword evidence="1" id="KW-0812">Transmembrane</keyword>
<dbReference type="AlphaFoldDB" id="A0A7D9H4J4"/>
<dbReference type="EMBL" id="LR633967">
    <property type="protein sequence ID" value="VUX56267.1"/>
    <property type="molecule type" value="Genomic_DNA"/>
</dbReference>
<feature type="transmembrane region" description="Helical" evidence="1">
    <location>
        <begin position="99"/>
        <end position="117"/>
    </location>
</feature>
<keyword evidence="1" id="KW-0472">Membrane</keyword>
<gene>
    <name evidence="2" type="ORF">JTBM06_V1_490003</name>
</gene>
<feature type="transmembrane region" description="Helical" evidence="1">
    <location>
        <begin position="53"/>
        <end position="71"/>
    </location>
</feature>
<keyword evidence="1" id="KW-1133">Transmembrane helix</keyword>
<accession>A0A7D9H4J4</accession>
<evidence type="ECO:0000313" key="2">
    <source>
        <dbReference type="EMBL" id="VUX56267.1"/>
    </source>
</evidence>
<sequence>MGLFAAVQVITGDKLIAGSLGVLWAYLSTTGAYELNRRKFDWDRGRQYSDRHLLAGTIAVSAGLAISGAMHETMPGLAVVPALSAVLQANDGHDEKYRFYIHATVLAIGICIAIWFYTNGVIGKVWLEGVETWP</sequence>
<organism evidence="2">
    <name type="scientific">uncultured Woeseiaceae bacterium</name>
    <dbReference type="NCBI Taxonomy" id="1983305"/>
    <lineage>
        <taxon>Bacteria</taxon>
        <taxon>Pseudomonadati</taxon>
        <taxon>Pseudomonadota</taxon>
        <taxon>Gammaproteobacteria</taxon>
        <taxon>Woeseiales</taxon>
        <taxon>Woeseiaceae</taxon>
        <taxon>environmental samples</taxon>
    </lineage>
</organism>
<evidence type="ECO:0000256" key="1">
    <source>
        <dbReference type="SAM" id="Phobius"/>
    </source>
</evidence>